<dbReference type="Pfam" id="PF00561">
    <property type="entry name" value="Abhydrolase_1"/>
    <property type="match status" value="1"/>
</dbReference>
<evidence type="ECO:0000313" key="5">
    <source>
        <dbReference type="Proteomes" id="UP000239698"/>
    </source>
</evidence>
<dbReference type="Gene3D" id="3.40.50.1820">
    <property type="entry name" value="alpha/beta hydrolase"/>
    <property type="match status" value="1"/>
</dbReference>
<protein>
    <submittedName>
        <fullName evidence="2">Alpha/beta hydrolase</fullName>
    </submittedName>
</protein>
<accession>A0ABD6WAA5</accession>
<gene>
    <name evidence="2" type="ORF">C5C04_05325</name>
    <name evidence="3" type="ORF">C5C40_05310</name>
</gene>
<comment type="caution">
    <text evidence="2">The sequence shown here is derived from an EMBL/GenBank/DDBJ whole genome shotgun (WGS) entry which is preliminary data.</text>
</comment>
<evidence type="ECO:0000313" key="3">
    <source>
        <dbReference type="EMBL" id="PPH78187.1"/>
    </source>
</evidence>
<keyword evidence="2" id="KW-0378">Hydrolase</keyword>
<dbReference type="Proteomes" id="UP000239698">
    <property type="component" value="Unassembled WGS sequence"/>
</dbReference>
<dbReference type="InterPro" id="IPR050228">
    <property type="entry name" value="Carboxylesterase_BioH"/>
</dbReference>
<dbReference type="KEGG" id="rry:C1O28_03990"/>
<keyword evidence="5" id="KW-1185">Reference proteome</keyword>
<name>A0ABD6WAA5_RATRA</name>
<dbReference type="Proteomes" id="UP000237881">
    <property type="component" value="Unassembled WGS sequence"/>
</dbReference>
<dbReference type="InterPro" id="IPR029058">
    <property type="entry name" value="AB_hydrolase_fold"/>
</dbReference>
<evidence type="ECO:0000313" key="2">
    <source>
        <dbReference type="EMBL" id="PPF14836.1"/>
    </source>
</evidence>
<evidence type="ECO:0000313" key="4">
    <source>
        <dbReference type="Proteomes" id="UP000237881"/>
    </source>
</evidence>
<sequence>MPRPAACAPPRRRVVRTGGLRGTCSGQGGEVIAFPSPVYVVADDGVRLATYCVGEEGAPTVLAVHGFASNAVLNWETAGWLRTLSRAGYRVVALDQRGHGASEKPHHSDSYSVSAMVADLVRVLDSYDVDAPHVLGYSLGARMSWVLGLEHPERIASLSLGGLTVGEPLRHFDAEAARARVADGGEIDDGFTRAFIGMAEGVQGNDLAALVAVADGVRGGAHPEHGRHPDLPMLLVTGGSDPIAPGGERLAAESGARFASVPGRDHTSTVPARGFKDAVLRFLAEQG</sequence>
<feature type="domain" description="AB hydrolase-1" evidence="1">
    <location>
        <begin position="59"/>
        <end position="159"/>
    </location>
</feature>
<dbReference type="EMBL" id="PSVT01000007">
    <property type="protein sequence ID" value="PPH78187.1"/>
    <property type="molecule type" value="Genomic_DNA"/>
</dbReference>
<dbReference type="AlphaFoldDB" id="A0ABD6WAA5"/>
<reference evidence="4 5" key="1">
    <citation type="submission" date="2018-02" db="EMBL/GenBank/DDBJ databases">
        <title>Bacteriophage NCPPB3778 and a type I-E CRISPR drive the evolution of the US Biological Select Agent, Rathayibacter toxicus.</title>
        <authorList>
            <person name="Davis E.W.II."/>
            <person name="Tabima J.F."/>
            <person name="Weisberg A.J."/>
            <person name="Lopes L.D."/>
            <person name="Wiseman M.S."/>
            <person name="Wiseman M.S."/>
            <person name="Pupko T."/>
            <person name="Belcher M.S."/>
            <person name="Sechler A.J."/>
            <person name="Tancos M.A."/>
            <person name="Schroeder B.K."/>
            <person name="Murray T.D."/>
            <person name="Luster D.G."/>
            <person name="Schneider W.L."/>
            <person name="Rogers E."/>
            <person name="Andreote F.D."/>
            <person name="Grunwald N.J."/>
            <person name="Putnam M.L."/>
            <person name="Chang J.H."/>
        </authorList>
    </citation>
    <scope>NUCLEOTIDE SEQUENCE [LARGE SCALE GENOMIC DNA]</scope>
    <source>
        <strain evidence="3 5">AY1D6</strain>
        <strain evidence="2 4">AY1I9</strain>
    </source>
</reference>
<dbReference type="PANTHER" id="PTHR43194">
    <property type="entry name" value="HYDROLASE ALPHA/BETA FOLD FAMILY"/>
    <property type="match status" value="1"/>
</dbReference>
<evidence type="ECO:0000259" key="1">
    <source>
        <dbReference type="Pfam" id="PF00561"/>
    </source>
</evidence>
<proteinExistence type="predicted"/>
<dbReference type="InterPro" id="IPR000073">
    <property type="entry name" value="AB_hydrolase_1"/>
</dbReference>
<dbReference type="EMBL" id="PSUL01000008">
    <property type="protein sequence ID" value="PPF14836.1"/>
    <property type="molecule type" value="Genomic_DNA"/>
</dbReference>
<dbReference type="PANTHER" id="PTHR43194:SF2">
    <property type="entry name" value="PEROXISOMAL MEMBRANE PROTEIN LPX1"/>
    <property type="match status" value="1"/>
</dbReference>
<dbReference type="GO" id="GO:0016787">
    <property type="term" value="F:hydrolase activity"/>
    <property type="evidence" value="ECO:0007669"/>
    <property type="project" value="UniProtKB-KW"/>
</dbReference>
<dbReference type="PRINTS" id="PR00111">
    <property type="entry name" value="ABHYDROLASE"/>
</dbReference>
<organism evidence="2 4">
    <name type="scientific">Rathayibacter rathayi</name>
    <name type="common">Corynebacterium rathayi</name>
    <dbReference type="NCBI Taxonomy" id="33887"/>
    <lineage>
        <taxon>Bacteria</taxon>
        <taxon>Bacillati</taxon>
        <taxon>Actinomycetota</taxon>
        <taxon>Actinomycetes</taxon>
        <taxon>Micrococcales</taxon>
        <taxon>Microbacteriaceae</taxon>
        <taxon>Rathayibacter</taxon>
    </lineage>
</organism>
<dbReference type="SUPFAM" id="SSF53474">
    <property type="entry name" value="alpha/beta-Hydrolases"/>
    <property type="match status" value="1"/>
</dbReference>